<gene>
    <name evidence="1" type="ORF">KHU32_09640</name>
</gene>
<keyword evidence="2" id="KW-1185">Reference proteome</keyword>
<reference evidence="1 2" key="1">
    <citation type="submission" date="2021-05" db="EMBL/GenBank/DDBJ databases">
        <title>Roseococcus sp. XZZS9, whole genome shotgun sequencing project.</title>
        <authorList>
            <person name="Zhao G."/>
            <person name="Shen L."/>
        </authorList>
    </citation>
    <scope>NUCLEOTIDE SEQUENCE [LARGE SCALE GENOMIC DNA]</scope>
    <source>
        <strain evidence="1 2">XZZS9</strain>
    </source>
</reference>
<evidence type="ECO:0008006" key="3">
    <source>
        <dbReference type="Google" id="ProtNLM"/>
    </source>
</evidence>
<accession>A0ABS5QBX9</accession>
<evidence type="ECO:0000313" key="2">
    <source>
        <dbReference type="Proteomes" id="UP000766336"/>
    </source>
</evidence>
<dbReference type="RefSeq" id="WP_213669888.1">
    <property type="nucleotide sequence ID" value="NZ_JAHCDA010000002.1"/>
</dbReference>
<dbReference type="Proteomes" id="UP000766336">
    <property type="component" value="Unassembled WGS sequence"/>
</dbReference>
<protein>
    <recommendedName>
        <fullName evidence="3">Phytanoyl-CoA dioxygenase</fullName>
    </recommendedName>
</protein>
<evidence type="ECO:0000313" key="1">
    <source>
        <dbReference type="EMBL" id="MBS7811199.1"/>
    </source>
</evidence>
<dbReference type="EMBL" id="JAHCDA010000002">
    <property type="protein sequence ID" value="MBS7811199.1"/>
    <property type="molecule type" value="Genomic_DNA"/>
</dbReference>
<dbReference type="InterPro" id="IPR057117">
    <property type="entry name" value="Pam3_gp59"/>
</dbReference>
<name>A0ABS5QBX9_9PROT</name>
<organism evidence="1 2">
    <name type="scientific">Roseococcus pinisoli</name>
    <dbReference type="NCBI Taxonomy" id="2835040"/>
    <lineage>
        <taxon>Bacteria</taxon>
        <taxon>Pseudomonadati</taxon>
        <taxon>Pseudomonadota</taxon>
        <taxon>Alphaproteobacteria</taxon>
        <taxon>Acetobacterales</taxon>
        <taxon>Roseomonadaceae</taxon>
        <taxon>Roseococcus</taxon>
    </lineage>
</organism>
<dbReference type="Pfam" id="PF23986">
    <property type="entry name" value="Pam3_gp59"/>
    <property type="match status" value="1"/>
</dbReference>
<comment type="caution">
    <text evidence="1">The sequence shown here is derived from an EMBL/GenBank/DDBJ whole genome shotgun (WGS) entry which is preliminary data.</text>
</comment>
<proteinExistence type="predicted"/>
<sequence>MPQADPELRAEWPGGDDEATSYLEERGYVLLRTWDYVIPPFHQITDRELSAILYLQDEWDWGGFVRAPYIGGDPHA</sequence>